<evidence type="ECO:0000313" key="2">
    <source>
        <dbReference type="EMBL" id="QBD75396.1"/>
    </source>
</evidence>
<dbReference type="OrthoDB" id="9805728at2"/>
<dbReference type="Proteomes" id="UP000290365">
    <property type="component" value="Chromosome"/>
</dbReference>
<dbReference type="Pfam" id="PF12706">
    <property type="entry name" value="Lactamase_B_2"/>
    <property type="match status" value="1"/>
</dbReference>
<sequence>MNYIHTVVLPENIQDVEIEHASIRFIGTATVLLQYAGFTILTDPNFLHQGEQIHLSRGLRSTRLTNPAIELETLPHLDLVLLSHMHEDHFDRLVARKLPRGIPIVTTQQAATALRKMGFRKTYPLSTWQMLTIVKGESHLHITSLPAKHGPGLLAKLLPPVMGTLLEFETTAGKQGLRLYISGDTIMYKELKEIPKRYPEIDLALLHLGGTKVLGILLTMDSKQGIKAVRVINPREVIPIHYDDYSIFKSPLEDFQQAARQAKLEQRVRYLQPGELYTFEVPARHR</sequence>
<proteinExistence type="predicted"/>
<gene>
    <name evidence="2" type="ORF">EPA93_05015</name>
</gene>
<name>A0A4P6JL63_KTERU</name>
<dbReference type="KEGG" id="kbs:EPA93_05015"/>
<dbReference type="PANTHER" id="PTHR43546">
    <property type="entry name" value="UPF0173 METAL-DEPENDENT HYDROLASE MJ1163-RELATED"/>
    <property type="match status" value="1"/>
</dbReference>
<dbReference type="PANTHER" id="PTHR43546:SF7">
    <property type="entry name" value="METALLO-BETA-LACTAMASE DOMAIN-CONTAINING PROTEIN"/>
    <property type="match status" value="1"/>
</dbReference>
<dbReference type="AlphaFoldDB" id="A0A4P6JL63"/>
<accession>A0A4P6JL63</accession>
<evidence type="ECO:0000259" key="1">
    <source>
        <dbReference type="Pfam" id="PF12706"/>
    </source>
</evidence>
<dbReference type="RefSeq" id="WP_129885995.1">
    <property type="nucleotide sequence ID" value="NZ_CP035758.1"/>
</dbReference>
<dbReference type="InterPro" id="IPR001279">
    <property type="entry name" value="Metallo-B-lactamas"/>
</dbReference>
<reference evidence="2 3" key="1">
    <citation type="submission" date="2019-01" db="EMBL/GenBank/DDBJ databases">
        <title>Ktedonosporobacter rubrisoli SCAWS-G2.</title>
        <authorList>
            <person name="Huang Y."/>
            <person name="Yan B."/>
        </authorList>
    </citation>
    <scope>NUCLEOTIDE SEQUENCE [LARGE SCALE GENOMIC DNA]</scope>
    <source>
        <strain evidence="2 3">SCAWS-G2</strain>
    </source>
</reference>
<organism evidence="2 3">
    <name type="scientific">Ktedonosporobacter rubrisoli</name>
    <dbReference type="NCBI Taxonomy" id="2509675"/>
    <lineage>
        <taxon>Bacteria</taxon>
        <taxon>Bacillati</taxon>
        <taxon>Chloroflexota</taxon>
        <taxon>Ktedonobacteria</taxon>
        <taxon>Ktedonobacterales</taxon>
        <taxon>Ktedonosporobacteraceae</taxon>
        <taxon>Ktedonosporobacter</taxon>
    </lineage>
</organism>
<dbReference type="SUPFAM" id="SSF56281">
    <property type="entry name" value="Metallo-hydrolase/oxidoreductase"/>
    <property type="match status" value="1"/>
</dbReference>
<dbReference type="Gene3D" id="3.60.15.10">
    <property type="entry name" value="Ribonuclease Z/Hydroxyacylglutathione hydrolase-like"/>
    <property type="match status" value="1"/>
</dbReference>
<evidence type="ECO:0000313" key="3">
    <source>
        <dbReference type="Proteomes" id="UP000290365"/>
    </source>
</evidence>
<keyword evidence="2" id="KW-0378">Hydrolase</keyword>
<dbReference type="EMBL" id="CP035758">
    <property type="protein sequence ID" value="QBD75396.1"/>
    <property type="molecule type" value="Genomic_DNA"/>
</dbReference>
<keyword evidence="3" id="KW-1185">Reference proteome</keyword>
<feature type="domain" description="Metallo-beta-lactamase" evidence="1">
    <location>
        <begin position="40"/>
        <end position="242"/>
    </location>
</feature>
<dbReference type="InterPro" id="IPR050114">
    <property type="entry name" value="UPF0173_UPF0282_UlaG_hydrolase"/>
</dbReference>
<dbReference type="InterPro" id="IPR036866">
    <property type="entry name" value="RibonucZ/Hydroxyglut_hydro"/>
</dbReference>
<dbReference type="GO" id="GO:0016787">
    <property type="term" value="F:hydrolase activity"/>
    <property type="evidence" value="ECO:0007669"/>
    <property type="project" value="UniProtKB-KW"/>
</dbReference>
<protein>
    <submittedName>
        <fullName evidence="2">MBL fold metallo-hydrolase</fullName>
    </submittedName>
</protein>